<feature type="transmembrane region" description="Helical" evidence="1">
    <location>
        <begin position="157"/>
        <end position="175"/>
    </location>
</feature>
<accession>A0A841ZUB2</accession>
<feature type="transmembrane region" description="Helical" evidence="1">
    <location>
        <begin position="90"/>
        <end position="113"/>
    </location>
</feature>
<feature type="transmembrane region" description="Helical" evidence="1">
    <location>
        <begin position="187"/>
        <end position="205"/>
    </location>
</feature>
<evidence type="ECO:0008006" key="4">
    <source>
        <dbReference type="Google" id="ProtNLM"/>
    </source>
</evidence>
<dbReference type="Proteomes" id="UP000559885">
    <property type="component" value="Unassembled WGS sequence"/>
</dbReference>
<proteinExistence type="predicted"/>
<comment type="caution">
    <text evidence="2">The sequence shown here is derived from an EMBL/GenBank/DDBJ whole genome shotgun (WGS) entry which is preliminary data.</text>
</comment>
<feature type="transmembrane region" description="Helical" evidence="1">
    <location>
        <begin position="67"/>
        <end position="84"/>
    </location>
</feature>
<keyword evidence="1" id="KW-0472">Membrane</keyword>
<feature type="transmembrane region" description="Helical" evidence="1">
    <location>
        <begin position="311"/>
        <end position="329"/>
    </location>
</feature>
<sequence length="453" mass="50757">MEPKGKFFMYAVMNATVFMPYLFFILVGNLYHGWLNGYASLIIFYVFKSTGTFLFNAFNYQAKAKSLLQVLIAMGIVGSVLASLGSFDALWIEIGAILIGISSSMALPVYITLQYHDHFYYGRKMSNNNYLRALFVIILALVIGGILAQFLYPSLAFLFYAVLLLITFYFVSRLPNYEVKTRTGDAFLIRPFLVFFAASFILFLFKEARTIESTDYVFWVFSAALAGILIFVGAGLYLMPKMKLKLAPWILYFSFAQGAVMSFSLLYGTFVALAENNFKFMLFGVYMVYFLGTLFSLAVEPLVKKAWGKRPILYLYSLGIALSFVLIVIPSWTSISIGIFGASLFLSMLSRHLNRSAYATAANEMQDASLLLRSRWTKLGSICGQIFLIFLLFVGSLFSASLDFKRVIAAFNGAGNMSGDLFFDFAGTALAAAFGILLFIFAGLRKYREIVKK</sequence>
<organism evidence="2 3">
    <name type="scientific">Listeria aquatica</name>
    <dbReference type="NCBI Taxonomy" id="1494960"/>
    <lineage>
        <taxon>Bacteria</taxon>
        <taxon>Bacillati</taxon>
        <taxon>Bacillota</taxon>
        <taxon>Bacilli</taxon>
        <taxon>Bacillales</taxon>
        <taxon>Listeriaceae</taxon>
        <taxon>Listeria</taxon>
    </lineage>
</organism>
<dbReference type="AlphaFoldDB" id="A0A841ZUB2"/>
<keyword evidence="1" id="KW-1133">Transmembrane helix</keyword>
<dbReference type="EMBL" id="JAARRM010000005">
    <property type="protein sequence ID" value="MBC1522161.1"/>
    <property type="molecule type" value="Genomic_DNA"/>
</dbReference>
<keyword evidence="1" id="KW-0812">Transmembrane</keyword>
<feature type="transmembrane region" description="Helical" evidence="1">
    <location>
        <begin position="217"/>
        <end position="238"/>
    </location>
</feature>
<feature type="transmembrane region" description="Helical" evidence="1">
    <location>
        <begin position="7"/>
        <end position="31"/>
    </location>
</feature>
<feature type="transmembrane region" description="Helical" evidence="1">
    <location>
        <begin position="37"/>
        <end position="55"/>
    </location>
</feature>
<dbReference type="RefSeq" id="WP_185374543.1">
    <property type="nucleotide sequence ID" value="NZ_JAARRM010000005.1"/>
</dbReference>
<gene>
    <name evidence="2" type="ORF">HB912_10935</name>
</gene>
<evidence type="ECO:0000256" key="1">
    <source>
        <dbReference type="SAM" id="Phobius"/>
    </source>
</evidence>
<feature type="transmembrane region" description="Helical" evidence="1">
    <location>
        <begin position="421"/>
        <end position="444"/>
    </location>
</feature>
<evidence type="ECO:0000313" key="3">
    <source>
        <dbReference type="Proteomes" id="UP000559885"/>
    </source>
</evidence>
<evidence type="ECO:0000313" key="2">
    <source>
        <dbReference type="EMBL" id="MBC1522161.1"/>
    </source>
</evidence>
<feature type="transmembrane region" description="Helical" evidence="1">
    <location>
        <begin position="133"/>
        <end position="151"/>
    </location>
</feature>
<feature type="transmembrane region" description="Helical" evidence="1">
    <location>
        <begin position="379"/>
        <end position="401"/>
    </location>
</feature>
<reference evidence="2 3" key="1">
    <citation type="submission" date="2020-03" db="EMBL/GenBank/DDBJ databases">
        <title>Soil Listeria distribution.</title>
        <authorList>
            <person name="Liao J."/>
            <person name="Wiedmann M."/>
        </authorList>
    </citation>
    <scope>NUCLEOTIDE SEQUENCE [LARGE SCALE GENOMIC DNA]</scope>
    <source>
        <strain evidence="2 3">FSL L7-1507</strain>
    </source>
</reference>
<feature type="transmembrane region" description="Helical" evidence="1">
    <location>
        <begin position="280"/>
        <end position="299"/>
    </location>
</feature>
<feature type="transmembrane region" description="Helical" evidence="1">
    <location>
        <begin position="335"/>
        <end position="353"/>
    </location>
</feature>
<protein>
    <recommendedName>
        <fullName evidence="4">MFS transporter</fullName>
    </recommendedName>
</protein>
<name>A0A841ZUB2_9LIST</name>
<feature type="transmembrane region" description="Helical" evidence="1">
    <location>
        <begin position="250"/>
        <end position="274"/>
    </location>
</feature>